<name>R7SWB1_DICSQ</name>
<evidence type="ECO:0000256" key="1">
    <source>
        <dbReference type="ARBA" id="ARBA00022574"/>
    </source>
</evidence>
<dbReference type="InterPro" id="IPR001680">
    <property type="entry name" value="WD40_rpt"/>
</dbReference>
<dbReference type="PROSITE" id="PS50082">
    <property type="entry name" value="WD_REPEATS_2"/>
    <property type="match status" value="7"/>
</dbReference>
<feature type="repeat" description="WD" evidence="3">
    <location>
        <begin position="128"/>
        <end position="160"/>
    </location>
</feature>
<dbReference type="Proteomes" id="UP000053319">
    <property type="component" value="Unassembled WGS sequence"/>
</dbReference>
<dbReference type="CDD" id="cd00200">
    <property type="entry name" value="WD40"/>
    <property type="match status" value="1"/>
</dbReference>
<feature type="region of interest" description="Disordered" evidence="4">
    <location>
        <begin position="304"/>
        <end position="337"/>
    </location>
</feature>
<dbReference type="KEGG" id="dsq:DICSQDRAFT_181359"/>
<protein>
    <submittedName>
        <fullName evidence="5">Uncharacterized protein</fullName>
    </submittedName>
</protein>
<dbReference type="PROSITE" id="PS50294">
    <property type="entry name" value="WD_REPEATS_REGION"/>
    <property type="match status" value="6"/>
</dbReference>
<evidence type="ECO:0000313" key="5">
    <source>
        <dbReference type="EMBL" id="EJF60484.1"/>
    </source>
</evidence>
<evidence type="ECO:0000256" key="3">
    <source>
        <dbReference type="PROSITE-ProRule" id="PRU00221"/>
    </source>
</evidence>
<dbReference type="GO" id="GO:1990234">
    <property type="term" value="C:transferase complex"/>
    <property type="evidence" value="ECO:0007669"/>
    <property type="project" value="UniProtKB-ARBA"/>
</dbReference>
<dbReference type="PANTHER" id="PTHR22847:SF637">
    <property type="entry name" value="WD REPEAT DOMAIN 5B"/>
    <property type="match status" value="1"/>
</dbReference>
<proteinExistence type="predicted"/>
<feature type="repeat" description="WD" evidence="3">
    <location>
        <begin position="416"/>
        <end position="457"/>
    </location>
</feature>
<keyword evidence="2" id="KW-0677">Repeat</keyword>
<sequence>MTFKEKWPELLTVTVTASSPSDRYEDFFAALIKISREFHPPKLHEVTVKVLSTVGDLLSWIGSDEGNLHLCSKIDQMLHSYRHPQLLLFGHRRTRSGRKDLWFEEFAKYFPKLTERGSLKMAPSADIALGHDDLVTALVYSPNGSRLATASRDCTIILWDSDGQLVHEWVAHTAYVRSLAFSPDGRHLASAGFDRKIVVWDVSQGVRWIATLEGHTQSVDHCAWSPDGTLIASRSRDKTVRLWDTRTFQQLHLLNVSTNEFVYGVHFSSDGRWLVSTDAHRCYVWDVGRSTIHHFRIAGGKDTEYKSAIDEENEEDEGEGDEGDEDEQDEGDDDDGSRSCAIALNLQGSHLATGYSDGNARIWDVQTGQCLVFARVHTEGIIRVAFSSDGTRVLFTTEDRTAKIWDASSGVVTLSLEGRTSGVLAACFSPCGKYVASGSGDKTVRLWRMDDGSCVGTFSEHKDWVWNVAFSPDGNTLSSGARDGSVVIRHMRDIIPVEETSV</sequence>
<dbReference type="InterPro" id="IPR011047">
    <property type="entry name" value="Quinoprotein_ADH-like_sf"/>
</dbReference>
<dbReference type="Gene3D" id="2.130.10.10">
    <property type="entry name" value="YVTN repeat-like/Quinoprotein amine dehydrogenase"/>
    <property type="match status" value="2"/>
</dbReference>
<reference evidence="5 6" key="1">
    <citation type="journal article" date="2012" name="Science">
        <title>The Paleozoic origin of enzymatic lignin decomposition reconstructed from 31 fungal genomes.</title>
        <authorList>
            <person name="Floudas D."/>
            <person name="Binder M."/>
            <person name="Riley R."/>
            <person name="Barry K."/>
            <person name="Blanchette R.A."/>
            <person name="Henrissat B."/>
            <person name="Martinez A.T."/>
            <person name="Otillar R."/>
            <person name="Spatafora J.W."/>
            <person name="Yadav J.S."/>
            <person name="Aerts A."/>
            <person name="Benoit I."/>
            <person name="Boyd A."/>
            <person name="Carlson A."/>
            <person name="Copeland A."/>
            <person name="Coutinho P.M."/>
            <person name="de Vries R.P."/>
            <person name="Ferreira P."/>
            <person name="Findley K."/>
            <person name="Foster B."/>
            <person name="Gaskell J."/>
            <person name="Glotzer D."/>
            <person name="Gorecki P."/>
            <person name="Heitman J."/>
            <person name="Hesse C."/>
            <person name="Hori C."/>
            <person name="Igarashi K."/>
            <person name="Jurgens J.A."/>
            <person name="Kallen N."/>
            <person name="Kersten P."/>
            <person name="Kohler A."/>
            <person name="Kuees U."/>
            <person name="Kumar T.K.A."/>
            <person name="Kuo A."/>
            <person name="LaButti K."/>
            <person name="Larrondo L.F."/>
            <person name="Lindquist E."/>
            <person name="Ling A."/>
            <person name="Lombard V."/>
            <person name="Lucas S."/>
            <person name="Lundell T."/>
            <person name="Martin R."/>
            <person name="McLaughlin D.J."/>
            <person name="Morgenstern I."/>
            <person name="Morin E."/>
            <person name="Murat C."/>
            <person name="Nagy L.G."/>
            <person name="Nolan M."/>
            <person name="Ohm R.A."/>
            <person name="Patyshakuliyeva A."/>
            <person name="Rokas A."/>
            <person name="Ruiz-Duenas F.J."/>
            <person name="Sabat G."/>
            <person name="Salamov A."/>
            <person name="Samejima M."/>
            <person name="Schmutz J."/>
            <person name="Slot J.C."/>
            <person name="St John F."/>
            <person name="Stenlid J."/>
            <person name="Sun H."/>
            <person name="Sun S."/>
            <person name="Syed K."/>
            <person name="Tsang A."/>
            <person name="Wiebenga A."/>
            <person name="Young D."/>
            <person name="Pisabarro A."/>
            <person name="Eastwood D.C."/>
            <person name="Martin F."/>
            <person name="Cullen D."/>
            <person name="Grigoriev I.V."/>
            <person name="Hibbett D.S."/>
        </authorList>
    </citation>
    <scope>NUCLEOTIDE SEQUENCE [LARGE SCALE GENOMIC DNA]</scope>
    <source>
        <strain evidence="5 6">LYAD-421 SS1</strain>
    </source>
</reference>
<keyword evidence="1 3" id="KW-0853">WD repeat</keyword>
<dbReference type="AlphaFoldDB" id="R7SWB1"/>
<feature type="compositionally biased region" description="Acidic residues" evidence="4">
    <location>
        <begin position="310"/>
        <end position="335"/>
    </location>
</feature>
<dbReference type="SMART" id="SM00320">
    <property type="entry name" value="WD40"/>
    <property type="match status" value="8"/>
</dbReference>
<dbReference type="Pfam" id="PF00400">
    <property type="entry name" value="WD40"/>
    <property type="match status" value="8"/>
</dbReference>
<feature type="repeat" description="WD" evidence="3">
    <location>
        <begin position="341"/>
        <end position="373"/>
    </location>
</feature>
<gene>
    <name evidence="5" type="ORF">DICSQDRAFT_181359</name>
</gene>
<feature type="repeat" description="WD" evidence="3">
    <location>
        <begin position="374"/>
        <end position="415"/>
    </location>
</feature>
<dbReference type="PANTHER" id="PTHR22847">
    <property type="entry name" value="WD40 REPEAT PROTEIN"/>
    <property type="match status" value="1"/>
</dbReference>
<organism evidence="5 6">
    <name type="scientific">Dichomitus squalens (strain LYAD-421)</name>
    <name type="common">Western red white-rot fungus</name>
    <dbReference type="NCBI Taxonomy" id="732165"/>
    <lineage>
        <taxon>Eukaryota</taxon>
        <taxon>Fungi</taxon>
        <taxon>Dikarya</taxon>
        <taxon>Basidiomycota</taxon>
        <taxon>Agaricomycotina</taxon>
        <taxon>Agaricomycetes</taxon>
        <taxon>Polyporales</taxon>
        <taxon>Polyporaceae</taxon>
        <taxon>Dichomitus</taxon>
    </lineage>
</organism>
<dbReference type="RefSeq" id="XP_007366902.1">
    <property type="nucleotide sequence ID" value="XM_007366840.1"/>
</dbReference>
<evidence type="ECO:0000256" key="2">
    <source>
        <dbReference type="ARBA" id="ARBA00022737"/>
    </source>
</evidence>
<dbReference type="PROSITE" id="PS00678">
    <property type="entry name" value="WD_REPEATS_1"/>
    <property type="match status" value="2"/>
</dbReference>
<dbReference type="OrthoDB" id="2754813at2759"/>
<feature type="repeat" description="WD" evidence="3">
    <location>
        <begin position="458"/>
        <end position="488"/>
    </location>
</feature>
<feature type="repeat" description="WD" evidence="3">
    <location>
        <begin position="169"/>
        <end position="205"/>
    </location>
</feature>
<dbReference type="HOGENOM" id="CLU_000288_57_33_1"/>
<evidence type="ECO:0000256" key="4">
    <source>
        <dbReference type="SAM" id="MobiDB-lite"/>
    </source>
</evidence>
<evidence type="ECO:0000313" key="6">
    <source>
        <dbReference type="Proteomes" id="UP000053319"/>
    </source>
</evidence>
<dbReference type="SUPFAM" id="SSF50998">
    <property type="entry name" value="Quinoprotein alcohol dehydrogenase-like"/>
    <property type="match status" value="1"/>
</dbReference>
<accession>R7SWB1</accession>
<dbReference type="InterPro" id="IPR015943">
    <property type="entry name" value="WD40/YVTN_repeat-like_dom_sf"/>
</dbReference>
<dbReference type="GeneID" id="18841000"/>
<feature type="repeat" description="WD" evidence="3">
    <location>
        <begin position="212"/>
        <end position="253"/>
    </location>
</feature>
<dbReference type="EMBL" id="JH719416">
    <property type="protein sequence ID" value="EJF60484.1"/>
    <property type="molecule type" value="Genomic_DNA"/>
</dbReference>
<dbReference type="InterPro" id="IPR019775">
    <property type="entry name" value="WD40_repeat_CS"/>
</dbReference>
<dbReference type="InterPro" id="IPR020472">
    <property type="entry name" value="WD40_PAC1"/>
</dbReference>
<dbReference type="PRINTS" id="PR00320">
    <property type="entry name" value="GPROTEINBRPT"/>
</dbReference>